<evidence type="ECO:0000313" key="6">
    <source>
        <dbReference type="EMBL" id="SHK46998.1"/>
    </source>
</evidence>
<dbReference type="InterPro" id="IPR014710">
    <property type="entry name" value="RmlC-like_jellyroll"/>
</dbReference>
<feature type="domain" description="Pirin N-terminal" evidence="4">
    <location>
        <begin position="12"/>
        <end position="124"/>
    </location>
</feature>
<dbReference type="SUPFAM" id="SSF51182">
    <property type="entry name" value="RmlC-like cupins"/>
    <property type="match status" value="1"/>
</dbReference>
<evidence type="ECO:0000259" key="5">
    <source>
        <dbReference type="Pfam" id="PF17954"/>
    </source>
</evidence>
<evidence type="ECO:0000259" key="4">
    <source>
        <dbReference type="Pfam" id="PF02678"/>
    </source>
</evidence>
<accession>A0A1M6SQY5</accession>
<keyword evidence="7" id="KW-1185">Reference proteome</keyword>
<dbReference type="InterPro" id="IPR011051">
    <property type="entry name" value="RmlC_Cupin_sf"/>
</dbReference>
<reference evidence="6 7" key="1">
    <citation type="submission" date="2016-11" db="EMBL/GenBank/DDBJ databases">
        <authorList>
            <person name="Jaros S."/>
            <person name="Januszkiewicz K."/>
            <person name="Wedrychowicz H."/>
        </authorList>
    </citation>
    <scope>NUCLEOTIDE SEQUENCE [LARGE SCALE GENOMIC DNA]</scope>
    <source>
        <strain evidence="6 7">DSM 18772</strain>
    </source>
</reference>
<dbReference type="PANTHER" id="PTHR43212">
    <property type="entry name" value="QUERCETIN 2,3-DIOXYGENASE"/>
    <property type="match status" value="1"/>
</dbReference>
<evidence type="ECO:0000256" key="1">
    <source>
        <dbReference type="ARBA" id="ARBA00008416"/>
    </source>
</evidence>
<feature type="binding site" evidence="2">
    <location>
        <position position="106"/>
    </location>
    <ligand>
        <name>Fe cation</name>
        <dbReference type="ChEBI" id="CHEBI:24875"/>
    </ligand>
</feature>
<feature type="binding site" evidence="2">
    <location>
        <position position="62"/>
    </location>
    <ligand>
        <name>Fe cation</name>
        <dbReference type="ChEBI" id="CHEBI:24875"/>
    </ligand>
</feature>
<dbReference type="PANTHER" id="PTHR43212:SF3">
    <property type="entry name" value="QUERCETIN 2,3-DIOXYGENASE"/>
    <property type="match status" value="1"/>
</dbReference>
<keyword evidence="2" id="KW-0408">Iron</keyword>
<feature type="binding site" evidence="2">
    <location>
        <position position="64"/>
    </location>
    <ligand>
        <name>Fe cation</name>
        <dbReference type="ChEBI" id="CHEBI:24875"/>
    </ligand>
</feature>
<dbReference type="CDD" id="cd02910">
    <property type="entry name" value="cupin_Yhhw_N"/>
    <property type="match status" value="1"/>
</dbReference>
<comment type="similarity">
    <text evidence="1 3">Belongs to the pirin family.</text>
</comment>
<dbReference type="STRING" id="1123071.SAMN02745181_3864"/>
<dbReference type="PIRSF" id="PIRSF006232">
    <property type="entry name" value="Pirin"/>
    <property type="match status" value="1"/>
</dbReference>
<dbReference type="InterPro" id="IPR012093">
    <property type="entry name" value="Pirin"/>
</dbReference>
<dbReference type="InterPro" id="IPR041602">
    <property type="entry name" value="Quercetinase_C"/>
</dbReference>
<proteinExistence type="inferred from homology"/>
<comment type="cofactor">
    <cofactor evidence="2">
        <name>Fe cation</name>
        <dbReference type="ChEBI" id="CHEBI:24875"/>
    </cofactor>
    <text evidence="2">Binds 1 Fe cation per subunit.</text>
</comment>
<keyword evidence="2" id="KW-0479">Metal-binding</keyword>
<dbReference type="GO" id="GO:0046872">
    <property type="term" value="F:metal ion binding"/>
    <property type="evidence" value="ECO:0007669"/>
    <property type="project" value="UniProtKB-KW"/>
</dbReference>
<dbReference type="Gene3D" id="2.60.120.10">
    <property type="entry name" value="Jelly Rolls"/>
    <property type="match status" value="2"/>
</dbReference>
<dbReference type="InParanoid" id="A0A1M6SQY5"/>
<dbReference type="AlphaFoldDB" id="A0A1M6SQY5"/>
<dbReference type="InterPro" id="IPR003829">
    <property type="entry name" value="Pirin_N_dom"/>
</dbReference>
<evidence type="ECO:0000256" key="3">
    <source>
        <dbReference type="RuleBase" id="RU003457"/>
    </source>
</evidence>
<gene>
    <name evidence="6" type="ORF">SAMN02745181_3864</name>
</gene>
<dbReference type="Proteomes" id="UP000184510">
    <property type="component" value="Unassembled WGS sequence"/>
</dbReference>
<dbReference type="Pfam" id="PF02678">
    <property type="entry name" value="Pirin"/>
    <property type="match status" value="1"/>
</dbReference>
<feature type="binding site" evidence="2">
    <location>
        <position position="108"/>
    </location>
    <ligand>
        <name>Fe cation</name>
        <dbReference type="ChEBI" id="CHEBI:24875"/>
    </ligand>
</feature>
<feature type="domain" description="Quercetin 2,3-dioxygenase C-terminal cupin" evidence="5">
    <location>
        <begin position="151"/>
        <end position="236"/>
    </location>
</feature>
<name>A0A1M6SQY5_9BACT</name>
<evidence type="ECO:0000256" key="2">
    <source>
        <dbReference type="PIRSR" id="PIRSR006232-1"/>
    </source>
</evidence>
<sequence>MTTKQNITVRRSEERGHANHGWLDSYHSFSFARYYDPAHMGFRSLRVINQDVVAPGGGFPTHPHDNMEIFSYVLRGALSHEDSMGNHKTLHPGEIQLMSAGSGITHSEFNHSASEPVELLQIWLTPAERNLTPSYTEWKPNEEQANARKTLLISPDGREHSATIHQDALIYRVQLKAGESVPHELTEGRGAWLQLIKGELKFNDTLLHPGDAASTEDPGTIQLSAISDTEALLFDLN</sequence>
<protein>
    <recommendedName>
        <fullName evidence="8">Pirin N-terminal domain-containing protein</fullName>
    </recommendedName>
</protein>
<evidence type="ECO:0008006" key="8">
    <source>
        <dbReference type="Google" id="ProtNLM"/>
    </source>
</evidence>
<dbReference type="Pfam" id="PF17954">
    <property type="entry name" value="Pirin_C_2"/>
    <property type="match status" value="1"/>
</dbReference>
<organism evidence="6 7">
    <name type="scientific">Rubritalea squalenifaciens DSM 18772</name>
    <dbReference type="NCBI Taxonomy" id="1123071"/>
    <lineage>
        <taxon>Bacteria</taxon>
        <taxon>Pseudomonadati</taxon>
        <taxon>Verrucomicrobiota</taxon>
        <taxon>Verrucomicrobiia</taxon>
        <taxon>Verrucomicrobiales</taxon>
        <taxon>Rubritaleaceae</taxon>
        <taxon>Rubritalea</taxon>
    </lineage>
</organism>
<dbReference type="EMBL" id="FQYR01000010">
    <property type="protein sequence ID" value="SHK46998.1"/>
    <property type="molecule type" value="Genomic_DNA"/>
</dbReference>
<dbReference type="FunCoup" id="A0A1M6SQY5">
    <property type="interactions" value="61"/>
</dbReference>
<dbReference type="OrthoDB" id="321327at2"/>
<dbReference type="RefSeq" id="WP_143185396.1">
    <property type="nucleotide sequence ID" value="NZ_FQYR01000010.1"/>
</dbReference>
<evidence type="ECO:0000313" key="7">
    <source>
        <dbReference type="Proteomes" id="UP000184510"/>
    </source>
</evidence>
<dbReference type="CDD" id="cd20311">
    <property type="entry name" value="cupin_Yhhw_C"/>
    <property type="match status" value="1"/>
</dbReference>